<dbReference type="PANTHER" id="PTHR33360">
    <property type="entry name" value="TRANSPOSASE FOR INSERTION SEQUENCE ELEMENT IS200"/>
    <property type="match status" value="1"/>
</dbReference>
<dbReference type="PANTHER" id="PTHR33360:SF2">
    <property type="entry name" value="TRANSPOSASE FOR INSERTION SEQUENCE ELEMENT IS200"/>
    <property type="match status" value="1"/>
</dbReference>
<dbReference type="SMART" id="SM01321">
    <property type="entry name" value="Y1_Tnp"/>
    <property type="match status" value="1"/>
</dbReference>
<evidence type="ECO:0000313" key="4">
    <source>
        <dbReference type="Proteomes" id="UP001571476"/>
    </source>
</evidence>
<dbReference type="NCBIfam" id="NF033573">
    <property type="entry name" value="transpos_IS200"/>
    <property type="match status" value="1"/>
</dbReference>
<feature type="domain" description="Transposase IS200-like" evidence="2">
    <location>
        <begin position="1"/>
        <end position="104"/>
    </location>
</feature>
<keyword evidence="1" id="KW-0472">Membrane</keyword>
<dbReference type="InterPro" id="IPR036515">
    <property type="entry name" value="Transposase_17_sf"/>
</dbReference>
<comment type="caution">
    <text evidence="3">The sequence shown here is derived from an EMBL/GenBank/DDBJ whole genome shotgun (WGS) entry which is preliminary data.</text>
</comment>
<protein>
    <submittedName>
        <fullName evidence="3">IS200/IS605 family transposase</fullName>
    </submittedName>
</protein>
<organism evidence="3 4">
    <name type="scientific">Streptomyces aureus</name>
    <dbReference type="NCBI Taxonomy" id="193461"/>
    <lineage>
        <taxon>Bacteria</taxon>
        <taxon>Bacillati</taxon>
        <taxon>Actinomycetota</taxon>
        <taxon>Actinomycetes</taxon>
        <taxon>Kitasatosporales</taxon>
        <taxon>Streptomycetaceae</taxon>
        <taxon>Streptomyces</taxon>
    </lineage>
</organism>
<accession>A0ABV4SKM1</accession>
<evidence type="ECO:0000259" key="2">
    <source>
        <dbReference type="SMART" id="SM01321"/>
    </source>
</evidence>
<reference evidence="3 4" key="1">
    <citation type="submission" date="2024-08" db="EMBL/GenBank/DDBJ databases">
        <title>Genome sequence of Streptomyces aureus CACIA-1.46HGO.</title>
        <authorList>
            <person name="Evangelista-Martinez Z."/>
        </authorList>
    </citation>
    <scope>NUCLEOTIDE SEQUENCE [LARGE SCALE GENOMIC DNA]</scope>
    <source>
        <strain evidence="3 4">CACIA-1.46HGO</strain>
    </source>
</reference>
<sequence>MFDDVHLHPMEEIMQAVSTDFECEPLEVNGEADHIHLLVNFPPKTAVTKPVNSLKGVSSRQLRQELDDLTRHYWRANKLWSGSYFAGIVGGALLSGVKQYIEQRSRRR</sequence>
<feature type="transmembrane region" description="Helical" evidence="1">
    <location>
        <begin position="79"/>
        <end position="101"/>
    </location>
</feature>
<dbReference type="EMBL" id="JBGOSP010000011">
    <property type="protein sequence ID" value="MFA3838965.1"/>
    <property type="molecule type" value="Genomic_DNA"/>
</dbReference>
<proteinExistence type="predicted"/>
<name>A0ABV4SKM1_9ACTN</name>
<dbReference type="Proteomes" id="UP001571476">
    <property type="component" value="Unassembled WGS sequence"/>
</dbReference>
<dbReference type="RefSeq" id="WP_372563907.1">
    <property type="nucleotide sequence ID" value="NZ_JBGOSP010000011.1"/>
</dbReference>
<keyword evidence="4" id="KW-1185">Reference proteome</keyword>
<evidence type="ECO:0000256" key="1">
    <source>
        <dbReference type="SAM" id="Phobius"/>
    </source>
</evidence>
<dbReference type="Gene3D" id="3.30.70.1290">
    <property type="entry name" value="Transposase IS200-like"/>
    <property type="match status" value="1"/>
</dbReference>
<dbReference type="SUPFAM" id="SSF143422">
    <property type="entry name" value="Transposase IS200-like"/>
    <property type="match status" value="1"/>
</dbReference>
<dbReference type="Pfam" id="PF01797">
    <property type="entry name" value="Y1_Tnp"/>
    <property type="match status" value="1"/>
</dbReference>
<evidence type="ECO:0000313" key="3">
    <source>
        <dbReference type="EMBL" id="MFA3838965.1"/>
    </source>
</evidence>
<keyword evidence="1" id="KW-0812">Transmembrane</keyword>
<dbReference type="InterPro" id="IPR002686">
    <property type="entry name" value="Transposase_17"/>
</dbReference>
<keyword evidence="1" id="KW-1133">Transmembrane helix</keyword>
<gene>
    <name evidence="3" type="primary">tnpA</name>
    <name evidence="3" type="ORF">ACEG43_22750</name>
</gene>